<dbReference type="InterPro" id="IPR041706">
    <property type="entry name" value="YchF_N"/>
</dbReference>
<evidence type="ECO:0000313" key="8">
    <source>
        <dbReference type="Proteomes" id="UP000033977"/>
    </source>
</evidence>
<dbReference type="EMBL" id="LCIN01000002">
    <property type="protein sequence ID" value="KKT57688.1"/>
    <property type="molecule type" value="Genomic_DNA"/>
</dbReference>
<dbReference type="Gene3D" id="3.10.20.30">
    <property type="match status" value="1"/>
</dbReference>
<dbReference type="GO" id="GO:0046872">
    <property type="term" value="F:metal ion binding"/>
    <property type="evidence" value="ECO:0007669"/>
    <property type="project" value="UniProtKB-KW"/>
</dbReference>
<dbReference type="Gene3D" id="1.10.150.300">
    <property type="entry name" value="TGS-like domain"/>
    <property type="match status" value="1"/>
</dbReference>
<dbReference type="Pfam" id="PF06071">
    <property type="entry name" value="YchF-GTPase_C"/>
    <property type="match status" value="1"/>
</dbReference>
<gene>
    <name evidence="7" type="ORF">UW49_C0002G0084</name>
</gene>
<dbReference type="SUPFAM" id="SSF81271">
    <property type="entry name" value="TGS-like"/>
    <property type="match status" value="1"/>
</dbReference>
<dbReference type="InterPro" id="IPR027417">
    <property type="entry name" value="P-loop_NTPase"/>
</dbReference>
<dbReference type="PIRSF" id="PIRSF006641">
    <property type="entry name" value="CHP00092"/>
    <property type="match status" value="1"/>
</dbReference>
<dbReference type="SUPFAM" id="SSF52540">
    <property type="entry name" value="P-loop containing nucleoside triphosphate hydrolases"/>
    <property type="match status" value="1"/>
</dbReference>
<dbReference type="GO" id="GO:0005524">
    <property type="term" value="F:ATP binding"/>
    <property type="evidence" value="ECO:0007669"/>
    <property type="project" value="UniProtKB-KW"/>
</dbReference>
<dbReference type="InterPro" id="IPR023192">
    <property type="entry name" value="TGS-like_dom_sf"/>
</dbReference>
<sequence>MGIVGLPNVGKSTLFQALTKKQVDTSNYPFATIDPNVGVVQVPDERLDKLAKLSKSKKIVPAVIEFVDIAGLVKGAAEGEGLGNKFLSHIREVDAICHIVRAFENENIIHVSGKPNPLSDIETIKTELALKDLETVAKIKEKAQTDAKSGKKEAAELVSALENFEKIPSGVAKQYQLLSFKPTIYVFNVSATSNLTSDFRFPNSVVLDIAQENDVSAMSEEERKELSIEPQLPKLIKAAYELLGLITFFTTPTHYIKEITKSAPRQNVGAGEEETRAWTIPQGSTAKRAGRAIHSDFEENFIRADVVFWEKLMEASSWTKARELGWLGSQGKDYIVKDGDVIEFKI</sequence>
<dbReference type="InterPro" id="IPR006073">
    <property type="entry name" value="GTP-bd"/>
</dbReference>
<dbReference type="PATRIC" id="fig|1618652.3.peg.199"/>
<keyword evidence="4" id="KW-0067">ATP-binding</keyword>
<evidence type="ECO:0000256" key="3">
    <source>
        <dbReference type="ARBA" id="ARBA00022741"/>
    </source>
</evidence>
<dbReference type="FunFam" id="3.10.20.30:FF:000029">
    <property type="entry name" value="Obg-like ATPase 1"/>
    <property type="match status" value="1"/>
</dbReference>
<evidence type="ECO:0000259" key="6">
    <source>
        <dbReference type="PROSITE" id="PS51710"/>
    </source>
</evidence>
<dbReference type="PANTHER" id="PTHR23305:SF18">
    <property type="entry name" value="OBG-TYPE G DOMAIN-CONTAINING PROTEIN"/>
    <property type="match status" value="1"/>
</dbReference>
<dbReference type="GO" id="GO:0005525">
    <property type="term" value="F:GTP binding"/>
    <property type="evidence" value="ECO:0007669"/>
    <property type="project" value="InterPro"/>
</dbReference>
<dbReference type="Pfam" id="PF01926">
    <property type="entry name" value="MMR_HSR1"/>
    <property type="match status" value="1"/>
</dbReference>
<dbReference type="InterPro" id="IPR012675">
    <property type="entry name" value="Beta-grasp_dom_sf"/>
</dbReference>
<proteinExistence type="predicted"/>
<dbReference type="AlphaFoldDB" id="A0A0G1IFU3"/>
<dbReference type="InterPro" id="IPR013029">
    <property type="entry name" value="YchF_C"/>
</dbReference>
<keyword evidence="5" id="KW-0460">Magnesium</keyword>
<dbReference type="Proteomes" id="UP000033977">
    <property type="component" value="Unassembled WGS sequence"/>
</dbReference>
<evidence type="ECO:0000313" key="7">
    <source>
        <dbReference type="EMBL" id="KKT57688.1"/>
    </source>
</evidence>
<dbReference type="GO" id="GO:0016887">
    <property type="term" value="F:ATP hydrolysis activity"/>
    <property type="evidence" value="ECO:0007669"/>
    <property type="project" value="InterPro"/>
</dbReference>
<dbReference type="GO" id="GO:0005737">
    <property type="term" value="C:cytoplasm"/>
    <property type="evidence" value="ECO:0007669"/>
    <property type="project" value="TreeGrafter"/>
</dbReference>
<evidence type="ECO:0000256" key="4">
    <source>
        <dbReference type="ARBA" id="ARBA00022840"/>
    </source>
</evidence>
<organism evidence="7 8">
    <name type="scientific">Candidatus Giovannonibacteria bacterium GW2011_GWB1_44_23</name>
    <dbReference type="NCBI Taxonomy" id="1618652"/>
    <lineage>
        <taxon>Bacteria</taxon>
        <taxon>Candidatus Giovannoniibacteriota</taxon>
    </lineage>
</organism>
<protein>
    <submittedName>
        <fullName evidence="7">GTP-binding protein YchF</fullName>
    </submittedName>
</protein>
<reference evidence="7 8" key="1">
    <citation type="journal article" date="2015" name="Nature">
        <title>rRNA introns, odd ribosomes, and small enigmatic genomes across a large radiation of phyla.</title>
        <authorList>
            <person name="Brown C.T."/>
            <person name="Hug L.A."/>
            <person name="Thomas B.C."/>
            <person name="Sharon I."/>
            <person name="Castelle C.J."/>
            <person name="Singh A."/>
            <person name="Wilkins M.J."/>
            <person name="Williams K.H."/>
            <person name="Banfield J.F."/>
        </authorList>
    </citation>
    <scope>NUCLEOTIDE SEQUENCE [LARGE SCALE GENOMIC DNA]</scope>
</reference>
<keyword evidence="3" id="KW-0547">Nucleotide-binding</keyword>
<keyword evidence="2" id="KW-0479">Metal-binding</keyword>
<dbReference type="Gene3D" id="3.40.50.300">
    <property type="entry name" value="P-loop containing nucleotide triphosphate hydrolases"/>
    <property type="match status" value="1"/>
</dbReference>
<dbReference type="PROSITE" id="PS51710">
    <property type="entry name" value="G_OBG"/>
    <property type="match status" value="1"/>
</dbReference>
<evidence type="ECO:0000256" key="2">
    <source>
        <dbReference type="ARBA" id="ARBA00022723"/>
    </source>
</evidence>
<dbReference type="PRINTS" id="PR00326">
    <property type="entry name" value="GTP1OBG"/>
</dbReference>
<dbReference type="InterPro" id="IPR012676">
    <property type="entry name" value="TGS-like"/>
</dbReference>
<comment type="caution">
    <text evidence="7">The sequence shown here is derived from an EMBL/GenBank/DDBJ whole genome shotgun (WGS) entry which is preliminary data.</text>
</comment>
<feature type="domain" description="OBG-type G" evidence="6">
    <location>
        <begin position="1"/>
        <end position="190"/>
    </location>
</feature>
<dbReference type="CDD" id="cd01900">
    <property type="entry name" value="YchF"/>
    <property type="match status" value="1"/>
</dbReference>
<evidence type="ECO:0000256" key="5">
    <source>
        <dbReference type="ARBA" id="ARBA00022842"/>
    </source>
</evidence>
<dbReference type="InterPro" id="IPR004396">
    <property type="entry name" value="ATPase_YchF/OLA1"/>
</dbReference>
<accession>A0A0G1IFU3</accession>
<evidence type="ECO:0000256" key="1">
    <source>
        <dbReference type="ARBA" id="ARBA00001946"/>
    </source>
</evidence>
<dbReference type="PANTHER" id="PTHR23305">
    <property type="entry name" value="OBG GTPASE FAMILY"/>
    <property type="match status" value="1"/>
</dbReference>
<comment type="cofactor">
    <cofactor evidence="1">
        <name>Mg(2+)</name>
        <dbReference type="ChEBI" id="CHEBI:18420"/>
    </cofactor>
</comment>
<dbReference type="InterPro" id="IPR031167">
    <property type="entry name" value="G_OBG"/>
</dbReference>
<name>A0A0G1IFU3_9BACT</name>